<dbReference type="PATRIC" id="fig|1675527.3.peg.4920"/>
<gene>
    <name evidence="3" type="ORF">AIOL_004685</name>
</gene>
<feature type="signal peptide" evidence="1">
    <location>
        <begin position="1"/>
        <end position="27"/>
    </location>
</feature>
<dbReference type="Pfam" id="PF13827">
    <property type="entry name" value="DUF4189"/>
    <property type="match status" value="1"/>
</dbReference>
<reference evidence="3 4" key="1">
    <citation type="submission" date="2015-06" db="EMBL/GenBank/DDBJ databases">
        <title>Draft genome sequence of an Alphaproteobacteria species associated to the Mediterranean sponge Oscarella lobularis.</title>
        <authorList>
            <person name="Jourda C."/>
            <person name="Santini S."/>
            <person name="Claverie J.-M."/>
        </authorList>
    </citation>
    <scope>NUCLEOTIDE SEQUENCE [LARGE SCALE GENOMIC DNA]</scope>
    <source>
        <strain evidence="3">IGS</strain>
    </source>
</reference>
<feature type="chain" id="PRO_5005318369" description="DUF4189 domain-containing protein" evidence="1">
    <location>
        <begin position="28"/>
        <end position="127"/>
    </location>
</feature>
<accession>A0A0J9EA94</accession>
<name>A0A0J9EA94_9RHOB</name>
<evidence type="ECO:0000313" key="3">
    <source>
        <dbReference type="EMBL" id="KMW59702.1"/>
    </source>
</evidence>
<dbReference type="InterPro" id="IPR025240">
    <property type="entry name" value="DUF4189"/>
</dbReference>
<evidence type="ECO:0000259" key="2">
    <source>
        <dbReference type="Pfam" id="PF13827"/>
    </source>
</evidence>
<dbReference type="Proteomes" id="UP000037178">
    <property type="component" value="Unassembled WGS sequence"/>
</dbReference>
<dbReference type="OrthoDB" id="7870937at2"/>
<keyword evidence="4" id="KW-1185">Reference proteome</keyword>
<proteinExistence type="predicted"/>
<dbReference type="STRING" id="1675527.AIOL_004685"/>
<feature type="domain" description="DUF4189" evidence="2">
    <location>
        <begin position="35"/>
        <end position="125"/>
    </location>
</feature>
<protein>
    <recommendedName>
        <fullName evidence="2">DUF4189 domain-containing protein</fullName>
    </recommendedName>
</protein>
<dbReference type="AlphaFoldDB" id="A0A0J9EA94"/>
<evidence type="ECO:0000256" key="1">
    <source>
        <dbReference type="SAM" id="SignalP"/>
    </source>
</evidence>
<sequence>MIALQISSRLGAAIILFLAVFSAPVAAGCTYGVCWGAVAVGDRGLAARASAMRTAPDAWARADRVCNGKCTQIEVFHSGCGAIVQSGQTARFAGFGSTQEDALQQATAACEASGERACRVRVTACSQ</sequence>
<keyword evidence="1" id="KW-0732">Signal</keyword>
<evidence type="ECO:0000313" key="4">
    <source>
        <dbReference type="Proteomes" id="UP000037178"/>
    </source>
</evidence>
<organism evidence="3 4">
    <name type="scientific">Candidatus Rhodobacter oscarellae</name>
    <dbReference type="NCBI Taxonomy" id="1675527"/>
    <lineage>
        <taxon>Bacteria</taxon>
        <taxon>Pseudomonadati</taxon>
        <taxon>Pseudomonadota</taxon>
        <taxon>Alphaproteobacteria</taxon>
        <taxon>Rhodobacterales</taxon>
        <taxon>Rhodobacter group</taxon>
        <taxon>Rhodobacter</taxon>
    </lineage>
</organism>
<comment type="caution">
    <text evidence="3">The sequence shown here is derived from an EMBL/GenBank/DDBJ whole genome shotgun (WGS) entry which is preliminary data.</text>
</comment>
<dbReference type="EMBL" id="LFTY01000002">
    <property type="protein sequence ID" value="KMW59702.1"/>
    <property type="molecule type" value="Genomic_DNA"/>
</dbReference>